<dbReference type="GO" id="GO:0003677">
    <property type="term" value="F:DNA binding"/>
    <property type="evidence" value="ECO:0007669"/>
    <property type="project" value="InterPro"/>
</dbReference>
<keyword evidence="5" id="KW-1185">Reference proteome</keyword>
<dbReference type="InterPro" id="IPR011006">
    <property type="entry name" value="CheY-like_superfamily"/>
</dbReference>
<dbReference type="SUPFAM" id="SSF52172">
    <property type="entry name" value="CheY-like"/>
    <property type="match status" value="1"/>
</dbReference>
<keyword evidence="1" id="KW-0597">Phosphoprotein</keyword>
<comment type="caution">
    <text evidence="4">The sequence shown here is derived from an EMBL/GenBank/DDBJ whole genome shotgun (WGS) entry which is preliminary data.</text>
</comment>
<feature type="domain" description="HTH LytTR-type" evidence="3">
    <location>
        <begin position="143"/>
        <end position="250"/>
    </location>
</feature>
<dbReference type="AlphaFoldDB" id="A0A074KV11"/>
<dbReference type="PROSITE" id="PS50930">
    <property type="entry name" value="HTH_LYTTR"/>
    <property type="match status" value="1"/>
</dbReference>
<dbReference type="Gene3D" id="2.40.50.1020">
    <property type="entry name" value="LytTr DNA-binding domain"/>
    <property type="match status" value="1"/>
</dbReference>
<feature type="modified residue" description="4-aspartylphosphate" evidence="1">
    <location>
        <position position="55"/>
    </location>
</feature>
<accession>A0A074KV11</accession>
<dbReference type="RefSeq" id="WP_035078285.1">
    <property type="nucleotide sequence ID" value="NZ_JMIH01000028.1"/>
</dbReference>
<dbReference type="InterPro" id="IPR007492">
    <property type="entry name" value="LytTR_DNA-bd_dom"/>
</dbReference>
<protein>
    <submittedName>
        <fullName evidence="4">LytR family transcriptional regulator</fullName>
    </submittedName>
</protein>
<proteinExistence type="predicted"/>
<name>A0A074KV11_9BACT</name>
<sequence>MNILIIEDEKPAANRLKQLLADLLPEAKIFGHLDSISTAVSWLETHVAPDLIFCDIQLADGHSFEIFEQVHVDTPIIFVTAFDQFAIKAFKLNSVDYLLKPLDPEELKKAIHKFQNRQISGRLDISDLKNLLQPQKANYKSRFLVKYGEKIQSVPVDEISFFFSAEKVTYLQTDEGRKYIMDYTLDQLDQWLDPKRFFRLNRKYIASFDSIAEIHTYSNSRLKIKLGQCDDNDILVSREKVGALKEWLDG</sequence>
<dbReference type="SMART" id="SM00448">
    <property type="entry name" value="REC"/>
    <property type="match status" value="1"/>
</dbReference>
<reference evidence="4 5" key="1">
    <citation type="submission" date="2014-04" db="EMBL/GenBank/DDBJ databases">
        <title>Characterization and application of a salt tolerant electro-active bacterium.</title>
        <authorList>
            <person name="Yang L."/>
            <person name="Wei S."/>
            <person name="Tay Q.X.M."/>
        </authorList>
    </citation>
    <scope>NUCLEOTIDE SEQUENCE [LARGE SCALE GENOMIC DNA]</scope>
    <source>
        <strain evidence="4 5">LY1</strain>
    </source>
</reference>
<evidence type="ECO:0000313" key="5">
    <source>
        <dbReference type="Proteomes" id="UP000027821"/>
    </source>
</evidence>
<feature type="domain" description="Response regulatory" evidence="2">
    <location>
        <begin position="2"/>
        <end position="115"/>
    </location>
</feature>
<evidence type="ECO:0000256" key="1">
    <source>
        <dbReference type="PROSITE-ProRule" id="PRU00169"/>
    </source>
</evidence>
<dbReference type="Proteomes" id="UP000027821">
    <property type="component" value="Unassembled WGS sequence"/>
</dbReference>
<dbReference type="eggNOG" id="COG3279">
    <property type="taxonomic scope" value="Bacteria"/>
</dbReference>
<dbReference type="InterPro" id="IPR046947">
    <property type="entry name" value="LytR-like"/>
</dbReference>
<dbReference type="STRING" id="1048983.EL17_19405"/>
<dbReference type="PANTHER" id="PTHR37299">
    <property type="entry name" value="TRANSCRIPTIONAL REGULATOR-RELATED"/>
    <property type="match status" value="1"/>
</dbReference>
<dbReference type="SMART" id="SM00850">
    <property type="entry name" value="LytTR"/>
    <property type="match status" value="1"/>
</dbReference>
<evidence type="ECO:0000259" key="3">
    <source>
        <dbReference type="PROSITE" id="PS50930"/>
    </source>
</evidence>
<dbReference type="GO" id="GO:0000156">
    <property type="term" value="F:phosphorelay response regulator activity"/>
    <property type="evidence" value="ECO:0007669"/>
    <property type="project" value="InterPro"/>
</dbReference>
<dbReference type="OrthoDB" id="646623at2"/>
<evidence type="ECO:0000313" key="4">
    <source>
        <dbReference type="EMBL" id="KEO72080.1"/>
    </source>
</evidence>
<evidence type="ECO:0000259" key="2">
    <source>
        <dbReference type="PROSITE" id="PS50110"/>
    </source>
</evidence>
<dbReference type="PANTHER" id="PTHR37299:SF1">
    <property type="entry name" value="STAGE 0 SPORULATION PROTEIN A HOMOLOG"/>
    <property type="match status" value="1"/>
</dbReference>
<gene>
    <name evidence="4" type="ORF">EL17_19405</name>
</gene>
<dbReference type="PROSITE" id="PS50110">
    <property type="entry name" value="RESPONSE_REGULATORY"/>
    <property type="match status" value="1"/>
</dbReference>
<dbReference type="Pfam" id="PF00072">
    <property type="entry name" value="Response_reg"/>
    <property type="match status" value="1"/>
</dbReference>
<dbReference type="Pfam" id="PF04397">
    <property type="entry name" value="LytTR"/>
    <property type="match status" value="1"/>
</dbReference>
<dbReference type="Gene3D" id="3.40.50.2300">
    <property type="match status" value="1"/>
</dbReference>
<organism evidence="4 5">
    <name type="scientific">Anditalea andensis</name>
    <dbReference type="NCBI Taxonomy" id="1048983"/>
    <lineage>
        <taxon>Bacteria</taxon>
        <taxon>Pseudomonadati</taxon>
        <taxon>Bacteroidota</taxon>
        <taxon>Cytophagia</taxon>
        <taxon>Cytophagales</taxon>
        <taxon>Cytophagaceae</taxon>
        <taxon>Anditalea</taxon>
    </lineage>
</organism>
<dbReference type="EMBL" id="JMIH01000028">
    <property type="protein sequence ID" value="KEO72080.1"/>
    <property type="molecule type" value="Genomic_DNA"/>
</dbReference>
<dbReference type="FunFam" id="3.40.50.2300:FF:000361">
    <property type="entry name" value="Two-component system response regulator"/>
    <property type="match status" value="1"/>
</dbReference>
<dbReference type="InterPro" id="IPR001789">
    <property type="entry name" value="Sig_transdc_resp-reg_receiver"/>
</dbReference>